<comment type="similarity">
    <text evidence="1">Belongs to the phosphopentomutase family.</text>
</comment>
<dbReference type="Pfam" id="PF01676">
    <property type="entry name" value="Metalloenzyme"/>
    <property type="match status" value="1"/>
</dbReference>
<dbReference type="InterPro" id="IPR017850">
    <property type="entry name" value="Alkaline_phosphatase_core_sf"/>
</dbReference>
<keyword evidence="2" id="KW-0479">Metal-binding</keyword>
<evidence type="ECO:0000313" key="7">
    <source>
        <dbReference type="Proteomes" id="UP000319756"/>
    </source>
</evidence>
<dbReference type="Proteomes" id="UP000319756">
    <property type="component" value="Chromosome"/>
</dbReference>
<dbReference type="KEGG" id="sale:EPH95_03705"/>
<gene>
    <name evidence="6" type="ORF">EPH95_03705</name>
</gene>
<dbReference type="RefSeq" id="WP_142087476.1">
    <property type="nucleotide sequence ID" value="NZ_CP035485.1"/>
</dbReference>
<dbReference type="GO" id="GO:0008973">
    <property type="term" value="F:phosphopentomutase activity"/>
    <property type="evidence" value="ECO:0007669"/>
    <property type="project" value="UniProtKB-EC"/>
</dbReference>
<dbReference type="EMBL" id="CP035485">
    <property type="protein sequence ID" value="QDI90395.1"/>
    <property type="molecule type" value="Genomic_DNA"/>
</dbReference>
<dbReference type="EC" id="5.4.2.7" evidence="6"/>
<dbReference type="PIRSF" id="PIRSF001491">
    <property type="entry name" value="Ppentomutase"/>
    <property type="match status" value="1"/>
</dbReference>
<evidence type="ECO:0000256" key="4">
    <source>
        <dbReference type="ARBA" id="ARBA00023235"/>
    </source>
</evidence>
<dbReference type="Gene3D" id="3.40.720.10">
    <property type="entry name" value="Alkaline Phosphatase, subunit A"/>
    <property type="match status" value="1"/>
</dbReference>
<evidence type="ECO:0000256" key="3">
    <source>
        <dbReference type="ARBA" id="ARBA00023211"/>
    </source>
</evidence>
<accession>A0A514LFT5</accession>
<dbReference type="GO" id="GO:0009117">
    <property type="term" value="P:nucleotide metabolic process"/>
    <property type="evidence" value="ECO:0007669"/>
    <property type="project" value="InterPro"/>
</dbReference>
<dbReference type="Gene3D" id="3.30.70.1250">
    <property type="entry name" value="Phosphopentomutase"/>
    <property type="match status" value="1"/>
</dbReference>
<keyword evidence="3" id="KW-0464">Manganese</keyword>
<dbReference type="InterPro" id="IPR024052">
    <property type="entry name" value="Phosphopentomutase_DeoB_cap_sf"/>
</dbReference>
<protein>
    <submittedName>
        <fullName evidence="6">Phosphopentomutase</fullName>
        <ecNumber evidence="6">5.4.2.7</ecNumber>
    </submittedName>
</protein>
<dbReference type="InterPro" id="IPR006124">
    <property type="entry name" value="Metalloenzyme"/>
</dbReference>
<dbReference type="PANTHER" id="PTHR21110:SF0">
    <property type="entry name" value="PHOSPHOPENTOMUTASE"/>
    <property type="match status" value="1"/>
</dbReference>
<dbReference type="SUPFAM" id="SSF53649">
    <property type="entry name" value="Alkaline phosphatase-like"/>
    <property type="match status" value="1"/>
</dbReference>
<dbReference type="CDD" id="cd16009">
    <property type="entry name" value="PPM"/>
    <property type="match status" value="1"/>
</dbReference>
<feature type="domain" description="Metalloenzyme" evidence="5">
    <location>
        <begin position="261"/>
        <end position="383"/>
    </location>
</feature>
<dbReference type="PANTHER" id="PTHR21110">
    <property type="entry name" value="PHOSPHOPENTOMUTASE"/>
    <property type="match status" value="1"/>
</dbReference>
<dbReference type="AlphaFoldDB" id="A0A514LFT5"/>
<proteinExistence type="inferred from homology"/>
<name>A0A514LFT5_9BACI</name>
<evidence type="ECO:0000313" key="6">
    <source>
        <dbReference type="EMBL" id="QDI90395.1"/>
    </source>
</evidence>
<dbReference type="GO" id="GO:0043094">
    <property type="term" value="P:metabolic compound salvage"/>
    <property type="evidence" value="ECO:0007669"/>
    <property type="project" value="InterPro"/>
</dbReference>
<dbReference type="NCBIfam" id="NF009049">
    <property type="entry name" value="PRK12383.1"/>
    <property type="match status" value="1"/>
</dbReference>
<sequence length="396" mass="44121">MGKIILLVLDGFGVGAMEDCRDYEPADCNANTFRHIREQWAEFNLPTLEKLGLLKIVSGTGTATAAFGRFELAHYGADTYMGHQEIAGTIPKRPQKRLMKDIHKHLATALQAEGYKFEYPWEGCPLLVVEGAVVIGDNLESSYGNIINLTADFNRMPFEKVKEVARVVRENVDTSRVIAFGGPYTSMDHILSVVKENNPGQWGVDTPRARVYGKGYEVFHIGHGVQIERQFPMIAARHGIPVHRIGKTADVLHGKGEAYPIVNTAEVLKKLNEVYTQETRDAALLVNVQETDLAGHAEDVEWYARLLQEVDTWLADFIPKLEREDVLLITADHGNDPTIGHSKHTREYTPLLVTGPKVKAVDIGTRQTMADIGATFCSYFGLPSTESGRSFLRKLY</sequence>
<organism evidence="6 7">
    <name type="scientific">Salicibibacter halophilus</name>
    <dbReference type="NCBI Taxonomy" id="2502791"/>
    <lineage>
        <taxon>Bacteria</taxon>
        <taxon>Bacillati</taxon>
        <taxon>Bacillota</taxon>
        <taxon>Bacilli</taxon>
        <taxon>Bacillales</taxon>
        <taxon>Bacillaceae</taxon>
        <taxon>Salicibibacter</taxon>
    </lineage>
</organism>
<dbReference type="InterPro" id="IPR010045">
    <property type="entry name" value="DeoB"/>
</dbReference>
<evidence type="ECO:0000256" key="2">
    <source>
        <dbReference type="ARBA" id="ARBA00022723"/>
    </source>
</evidence>
<reference evidence="7" key="1">
    <citation type="submission" date="2019-01" db="EMBL/GenBank/DDBJ databases">
        <title>Genomic analysis of Salicibibacter sp. NKC3-5.</title>
        <authorList>
            <person name="Oh Y.J."/>
        </authorList>
    </citation>
    <scope>NUCLEOTIDE SEQUENCE [LARGE SCALE GENOMIC DNA]</scope>
    <source>
        <strain evidence="7">NKC3-5</strain>
    </source>
</reference>
<evidence type="ECO:0000256" key="1">
    <source>
        <dbReference type="ARBA" id="ARBA00010373"/>
    </source>
</evidence>
<dbReference type="OrthoDB" id="9769930at2"/>
<keyword evidence="4 6" id="KW-0413">Isomerase</keyword>
<dbReference type="GO" id="GO:0005829">
    <property type="term" value="C:cytosol"/>
    <property type="evidence" value="ECO:0007669"/>
    <property type="project" value="TreeGrafter"/>
</dbReference>
<keyword evidence="7" id="KW-1185">Reference proteome</keyword>
<dbReference type="GO" id="GO:0000287">
    <property type="term" value="F:magnesium ion binding"/>
    <property type="evidence" value="ECO:0007669"/>
    <property type="project" value="InterPro"/>
</dbReference>
<evidence type="ECO:0000259" key="5">
    <source>
        <dbReference type="Pfam" id="PF01676"/>
    </source>
</evidence>